<dbReference type="eggNOG" id="COG1680">
    <property type="taxonomic scope" value="Bacteria"/>
</dbReference>
<evidence type="ECO:0000313" key="3">
    <source>
        <dbReference type="Proteomes" id="UP000030185"/>
    </source>
</evidence>
<gene>
    <name evidence="2" type="ORF">MYP_3578</name>
</gene>
<dbReference type="AlphaFoldDB" id="A0A098LIR9"/>
<dbReference type="InterPro" id="IPR050491">
    <property type="entry name" value="AmpC-like"/>
</dbReference>
<evidence type="ECO:0000259" key="1">
    <source>
        <dbReference type="Pfam" id="PF00144"/>
    </source>
</evidence>
<reference evidence="2 3" key="1">
    <citation type="submission" date="2014-09" db="EMBL/GenBank/DDBJ databases">
        <title>Sporocytophaga myxococcoides PG-01 genome sequencing.</title>
        <authorList>
            <person name="Liu L."/>
            <person name="Gao P.J."/>
            <person name="Chen G.J."/>
            <person name="Wang L.S."/>
        </authorList>
    </citation>
    <scope>NUCLEOTIDE SEQUENCE [LARGE SCALE GENOMIC DNA]</scope>
    <source>
        <strain evidence="2 3">PG-01</strain>
    </source>
</reference>
<proteinExistence type="predicted"/>
<name>A0A098LIR9_9BACT</name>
<dbReference type="Pfam" id="PF00144">
    <property type="entry name" value="Beta-lactamase"/>
    <property type="match status" value="1"/>
</dbReference>
<organism evidence="2 3">
    <name type="scientific">Sporocytophaga myxococcoides</name>
    <dbReference type="NCBI Taxonomy" id="153721"/>
    <lineage>
        <taxon>Bacteria</taxon>
        <taxon>Pseudomonadati</taxon>
        <taxon>Bacteroidota</taxon>
        <taxon>Cytophagia</taxon>
        <taxon>Cytophagales</taxon>
        <taxon>Cytophagaceae</taxon>
        <taxon>Sporocytophaga</taxon>
    </lineage>
</organism>
<sequence>MEKVFNKTISSPKIHEAVLYIENSLGDFSENYGYGGRDINSPMIAASITKMFTTACILKLYELGKLSLSDKISNYFDKEILNKLHIFKGRDYSSDLTISNLLFQTSGLPDEFESSNNSKTLKTFLEKDIELTFDEIVTNTKKLKPHFAPNGRKAYYSNINFDLLGKIIEKVTELPLAEVYKQFVFGQLKMNNTYLPTNENDFVPHIYYKNQKIERPKLISSCGASGGCITTPKDLMIFSKSFWSGKLFDKKLFNELSIYHKLQFSKGPISYGGGYMKFNVGGLMTMFIGKGELLGHSGSTGSFAFFYPHKDLHFVGDLNQMANPAMPIRFLLKLVMETKKYK</sequence>
<dbReference type="SUPFAM" id="SSF56601">
    <property type="entry name" value="beta-lactamase/transpeptidase-like"/>
    <property type="match status" value="1"/>
</dbReference>
<accession>A0A098LIR9</accession>
<dbReference type="OrthoDB" id="9797709at2"/>
<dbReference type="Proteomes" id="UP000030185">
    <property type="component" value="Unassembled WGS sequence"/>
</dbReference>
<dbReference type="PANTHER" id="PTHR46825">
    <property type="entry name" value="D-ALANYL-D-ALANINE-CARBOXYPEPTIDASE/ENDOPEPTIDASE AMPH"/>
    <property type="match status" value="1"/>
</dbReference>
<dbReference type="InterPro" id="IPR012338">
    <property type="entry name" value="Beta-lactam/transpept-like"/>
</dbReference>
<keyword evidence="3" id="KW-1185">Reference proteome</keyword>
<comment type="caution">
    <text evidence="2">The sequence shown here is derived from an EMBL/GenBank/DDBJ whole genome shotgun (WGS) entry which is preliminary data.</text>
</comment>
<protein>
    <submittedName>
        <fullName evidence="2">Beta-lactamase</fullName>
    </submittedName>
</protein>
<dbReference type="STRING" id="153721.MYP_3578"/>
<dbReference type="PANTHER" id="PTHR46825:SF9">
    <property type="entry name" value="BETA-LACTAMASE-RELATED DOMAIN-CONTAINING PROTEIN"/>
    <property type="match status" value="1"/>
</dbReference>
<dbReference type="RefSeq" id="WP_045466045.1">
    <property type="nucleotide sequence ID" value="NZ_BBLT01000007.1"/>
</dbReference>
<evidence type="ECO:0000313" key="2">
    <source>
        <dbReference type="EMBL" id="GAL86349.1"/>
    </source>
</evidence>
<feature type="domain" description="Beta-lactamase-related" evidence="1">
    <location>
        <begin position="42"/>
        <end position="322"/>
    </location>
</feature>
<dbReference type="Gene3D" id="3.40.710.10">
    <property type="entry name" value="DD-peptidase/beta-lactamase superfamily"/>
    <property type="match status" value="1"/>
</dbReference>
<dbReference type="EMBL" id="BBLT01000007">
    <property type="protein sequence ID" value="GAL86349.1"/>
    <property type="molecule type" value="Genomic_DNA"/>
</dbReference>
<dbReference type="InterPro" id="IPR001466">
    <property type="entry name" value="Beta-lactam-related"/>
</dbReference>